<evidence type="ECO:0000313" key="1">
    <source>
        <dbReference type="EMBL" id="MXN48550.1"/>
    </source>
</evidence>
<accession>A0A6N8SNR4</accession>
<dbReference type="OrthoDB" id="8283260at2"/>
<name>A0A6N8SNR4_9HYPH</name>
<evidence type="ECO:0000313" key="2">
    <source>
        <dbReference type="Proteomes" id="UP000435802"/>
    </source>
</evidence>
<dbReference type="Proteomes" id="UP000435802">
    <property type="component" value="Unassembled WGS sequence"/>
</dbReference>
<dbReference type="AlphaFoldDB" id="A0A6N8SNR4"/>
<protein>
    <submittedName>
        <fullName evidence="1">Uncharacterized protein</fullName>
    </submittedName>
</protein>
<gene>
    <name evidence="1" type="ORF">GR138_25375</name>
</gene>
<dbReference type="EMBL" id="WUMK01000011">
    <property type="protein sequence ID" value="MXN48550.1"/>
    <property type="molecule type" value="Genomic_DNA"/>
</dbReference>
<organism evidence="1 2">
    <name type="scientific">Shinella kummerowiae</name>
    <dbReference type="NCBI Taxonomy" id="417745"/>
    <lineage>
        <taxon>Bacteria</taxon>
        <taxon>Pseudomonadati</taxon>
        <taxon>Pseudomonadota</taxon>
        <taxon>Alphaproteobacteria</taxon>
        <taxon>Hyphomicrobiales</taxon>
        <taxon>Rhizobiaceae</taxon>
        <taxon>Shinella</taxon>
    </lineage>
</organism>
<dbReference type="RefSeq" id="WP_160862050.1">
    <property type="nucleotide sequence ID" value="NZ_JAODWE010000003.1"/>
</dbReference>
<comment type="caution">
    <text evidence="1">The sequence shown here is derived from an EMBL/GenBank/DDBJ whole genome shotgun (WGS) entry which is preliminary data.</text>
</comment>
<sequence length="132" mass="14830">MSSDTRTPEISLREMEMIRSVLRIAGYSPDVLAEDRQKFNTATKLLMQLVLSGEVAPHALAEHLEQCFGRPMKYKVLFASLLPRYAIQGLPLVPRAGFRPISVHLRSGENDLQEWENEGGALKPASHHKSIH</sequence>
<keyword evidence="2" id="KW-1185">Reference proteome</keyword>
<reference evidence="1 2" key="1">
    <citation type="submission" date="2019-12" db="EMBL/GenBank/DDBJ databases">
        <title>Shinella kummerowiae sp. nov., a symbiotic bacterium isolated from root nodules of the herbal legume Kummerowia stipulacea.</title>
        <authorList>
            <person name="Gao J."/>
        </authorList>
    </citation>
    <scope>NUCLEOTIDE SEQUENCE [LARGE SCALE GENOMIC DNA]</scope>
    <source>
        <strain evidence="1 2">CCBAU 25048</strain>
    </source>
</reference>
<proteinExistence type="predicted"/>